<reference evidence="1 2" key="1">
    <citation type="journal article" date="2015" name="Genome Biol. Evol.">
        <title>Comparative Genomics of a Bacterivorous Green Alga Reveals Evolutionary Causalities and Consequences of Phago-Mixotrophic Mode of Nutrition.</title>
        <authorList>
            <person name="Burns J.A."/>
            <person name="Paasch A."/>
            <person name="Narechania A."/>
            <person name="Kim E."/>
        </authorList>
    </citation>
    <scope>NUCLEOTIDE SEQUENCE [LARGE SCALE GENOMIC DNA]</scope>
    <source>
        <strain evidence="1 2">PLY_AMNH</strain>
    </source>
</reference>
<keyword evidence="2" id="KW-1185">Reference proteome</keyword>
<organism evidence="1 2">
    <name type="scientific">Cymbomonas tetramitiformis</name>
    <dbReference type="NCBI Taxonomy" id="36881"/>
    <lineage>
        <taxon>Eukaryota</taxon>
        <taxon>Viridiplantae</taxon>
        <taxon>Chlorophyta</taxon>
        <taxon>Pyramimonadophyceae</taxon>
        <taxon>Pyramimonadales</taxon>
        <taxon>Pyramimonadaceae</taxon>
        <taxon>Cymbomonas</taxon>
    </lineage>
</organism>
<gene>
    <name evidence="1" type="ORF">CYMTET_41623</name>
</gene>
<dbReference type="AlphaFoldDB" id="A0AAE0F225"/>
<accession>A0AAE0F225</accession>
<sequence length="521" mass="55948">MVENLQGTSTVSVVSPAGAALQHDGKLQRGRKVGETARFGTAQFCNLVPGVSGRFFLATEESFVDAVTSETVLEYQHCATLTGGDFVTFNTSTGETLGRKQLLRPYCVDQQFNNAFVYGSTDDEASLKFAFPGSAQDLDSYEAGRIYMLHFAEGVEPTTVLANGFSLATIPYSSGGGITDLATTLMTAETWAFVSSIDSSTLASKSRVFETRSIESIAYSDFYVILVGTPGALDVFTVGGEKASAADSRNWSDLTEAPTTAAVLPVRTAQFCNLVPNVSGTFYLKDNVFSETFVSSNTPISYKECKILTGGRLVMFKATNGQSTAWIEFETGYFLEQQFNNIFVYGNGKHEFSLQLGFPISQSELAGNEGRLFVLHYAHGVEPVQIEIDQERLEGGSIAYPSGSALSRSTVDLLATKQLRYFSSIDSATLATLENIFSGETANSLSQNNYYVALVGQSDAPDIFTVSGQKAATLSPTAATSTPTSSYLKPTSSTVHGTSKASCISFVHGLPFVALLRLLQK</sequence>
<evidence type="ECO:0000313" key="2">
    <source>
        <dbReference type="Proteomes" id="UP001190700"/>
    </source>
</evidence>
<dbReference type="Proteomes" id="UP001190700">
    <property type="component" value="Unassembled WGS sequence"/>
</dbReference>
<proteinExistence type="predicted"/>
<name>A0AAE0F225_9CHLO</name>
<dbReference type="EMBL" id="LGRX02027684">
    <property type="protein sequence ID" value="KAK3248933.1"/>
    <property type="molecule type" value="Genomic_DNA"/>
</dbReference>
<evidence type="ECO:0000313" key="1">
    <source>
        <dbReference type="EMBL" id="KAK3248933.1"/>
    </source>
</evidence>
<comment type="caution">
    <text evidence="1">The sequence shown here is derived from an EMBL/GenBank/DDBJ whole genome shotgun (WGS) entry which is preliminary data.</text>
</comment>
<protein>
    <submittedName>
        <fullName evidence="1">Uncharacterized protein</fullName>
    </submittedName>
</protein>